<accession>A0A8E0KI27</accession>
<dbReference type="InterPro" id="IPR050595">
    <property type="entry name" value="Bact_response_regulator"/>
</dbReference>
<evidence type="ECO:0000256" key="2">
    <source>
        <dbReference type="PROSITE-ProRule" id="PRU00169"/>
    </source>
</evidence>
<keyword evidence="4" id="KW-0808">Transferase</keyword>
<dbReference type="GO" id="GO:0000160">
    <property type="term" value="P:phosphorelay signal transduction system"/>
    <property type="evidence" value="ECO:0007669"/>
    <property type="project" value="InterPro"/>
</dbReference>
<keyword evidence="4" id="KW-0418">Kinase</keyword>
<dbReference type="PANTHER" id="PTHR44591:SF3">
    <property type="entry name" value="RESPONSE REGULATORY DOMAIN-CONTAINING PROTEIN"/>
    <property type="match status" value="1"/>
</dbReference>
<evidence type="ECO:0000313" key="5">
    <source>
        <dbReference type="Proteomes" id="UP000016569"/>
    </source>
</evidence>
<proteinExistence type="predicted"/>
<dbReference type="Proteomes" id="UP000016569">
    <property type="component" value="Unassembled WGS sequence"/>
</dbReference>
<reference evidence="5" key="1">
    <citation type="journal article" date="2013" name="Genome Announc.">
        <title>Draft Genome Sequence of the Dimorphic Prosthecate Bacterium Brevundimonas abyssalis TAR-001T.</title>
        <authorList>
            <person name="Tsubouchi T."/>
            <person name="Nishi S."/>
            <person name="Usui K."/>
            <person name="Shimane Y."/>
            <person name="Takaki Y."/>
            <person name="Maruyama T."/>
            <person name="Hatada Y."/>
        </authorList>
    </citation>
    <scope>NUCLEOTIDE SEQUENCE [LARGE SCALE GENOMIC DNA]</scope>
    <source>
        <strain evidence="5">TAR-001</strain>
    </source>
</reference>
<dbReference type="Pfam" id="PF00072">
    <property type="entry name" value="Response_reg"/>
    <property type="match status" value="1"/>
</dbReference>
<dbReference type="Gene3D" id="3.40.50.2300">
    <property type="match status" value="1"/>
</dbReference>
<dbReference type="AlphaFoldDB" id="A0A8E0KI27"/>
<comment type="caution">
    <text evidence="4">The sequence shown here is derived from an EMBL/GenBank/DDBJ whole genome shotgun (WGS) entry which is preliminary data.</text>
</comment>
<dbReference type="InterPro" id="IPR001789">
    <property type="entry name" value="Sig_transdc_resp-reg_receiver"/>
</dbReference>
<protein>
    <submittedName>
        <fullName evidence="4">Sensor kinase</fullName>
    </submittedName>
</protein>
<keyword evidence="1 2" id="KW-0597">Phosphoprotein</keyword>
<name>A0A8E0KI27_9CAUL</name>
<organism evidence="4 5">
    <name type="scientific">Brevundimonas abyssalis TAR-001</name>
    <dbReference type="NCBI Taxonomy" id="1391729"/>
    <lineage>
        <taxon>Bacteria</taxon>
        <taxon>Pseudomonadati</taxon>
        <taxon>Pseudomonadota</taxon>
        <taxon>Alphaproteobacteria</taxon>
        <taxon>Caulobacterales</taxon>
        <taxon>Caulobacteraceae</taxon>
        <taxon>Brevundimonas</taxon>
    </lineage>
</organism>
<evidence type="ECO:0000313" key="4">
    <source>
        <dbReference type="EMBL" id="GAD58428.1"/>
    </source>
</evidence>
<dbReference type="SUPFAM" id="SSF52172">
    <property type="entry name" value="CheY-like"/>
    <property type="match status" value="1"/>
</dbReference>
<gene>
    <name evidence="4" type="ORF">MBEBAB_0678</name>
</gene>
<dbReference type="RefSeq" id="WP_021696524.1">
    <property type="nucleotide sequence ID" value="NZ_BATC01000007.1"/>
</dbReference>
<evidence type="ECO:0000256" key="1">
    <source>
        <dbReference type="ARBA" id="ARBA00022553"/>
    </source>
</evidence>
<evidence type="ECO:0000259" key="3">
    <source>
        <dbReference type="PROSITE" id="PS50110"/>
    </source>
</evidence>
<feature type="modified residue" description="4-aspartylphosphate" evidence="2">
    <location>
        <position position="71"/>
    </location>
</feature>
<keyword evidence="5" id="KW-1185">Reference proteome</keyword>
<dbReference type="PANTHER" id="PTHR44591">
    <property type="entry name" value="STRESS RESPONSE REGULATOR PROTEIN 1"/>
    <property type="match status" value="1"/>
</dbReference>
<dbReference type="EMBL" id="BATC01000007">
    <property type="protein sequence ID" value="GAD58428.1"/>
    <property type="molecule type" value="Genomic_DNA"/>
</dbReference>
<dbReference type="GO" id="GO:0016301">
    <property type="term" value="F:kinase activity"/>
    <property type="evidence" value="ECO:0007669"/>
    <property type="project" value="UniProtKB-KW"/>
</dbReference>
<sequence>MIEAARPSSERHTARQGEQRRVLVVDDDDAVREVAAGYLDDLGYEVVEAGSGGAALEHFENGCEPTAVLMDFAMPGMNGRELAREIGKRRPGVPVVFVTGYADAEAFSDTDPASILHKPYTRSELAAALDRCLEGVR</sequence>
<dbReference type="SMART" id="SM00448">
    <property type="entry name" value="REC"/>
    <property type="match status" value="1"/>
</dbReference>
<dbReference type="InterPro" id="IPR011006">
    <property type="entry name" value="CheY-like_superfamily"/>
</dbReference>
<feature type="domain" description="Response regulatory" evidence="3">
    <location>
        <begin position="21"/>
        <end position="133"/>
    </location>
</feature>
<dbReference type="PROSITE" id="PS50110">
    <property type="entry name" value="RESPONSE_REGULATORY"/>
    <property type="match status" value="1"/>
</dbReference>